<organism evidence="3 4">
    <name type="scientific">Phialemonium thermophilum</name>
    <dbReference type="NCBI Taxonomy" id="223376"/>
    <lineage>
        <taxon>Eukaryota</taxon>
        <taxon>Fungi</taxon>
        <taxon>Dikarya</taxon>
        <taxon>Ascomycota</taxon>
        <taxon>Pezizomycotina</taxon>
        <taxon>Sordariomycetes</taxon>
        <taxon>Sordariomycetidae</taxon>
        <taxon>Cephalothecales</taxon>
        <taxon>Cephalothecaceae</taxon>
        <taxon>Phialemonium</taxon>
    </lineage>
</organism>
<accession>A0ABR3X9J3</accession>
<feature type="transmembrane region" description="Helical" evidence="2">
    <location>
        <begin position="255"/>
        <end position="274"/>
    </location>
</feature>
<feature type="compositionally biased region" description="Low complexity" evidence="1">
    <location>
        <begin position="141"/>
        <end position="150"/>
    </location>
</feature>
<keyword evidence="2" id="KW-1133">Transmembrane helix</keyword>
<evidence type="ECO:0000256" key="2">
    <source>
        <dbReference type="SAM" id="Phobius"/>
    </source>
</evidence>
<keyword evidence="2" id="KW-0472">Membrane</keyword>
<protein>
    <submittedName>
        <fullName evidence="3">Uncharacterized protein</fullName>
    </submittedName>
</protein>
<reference evidence="3 4" key="1">
    <citation type="journal article" date="2024" name="Commun. Biol.">
        <title>Comparative genomic analysis of thermophilic fungi reveals convergent evolutionary adaptations and gene losses.</title>
        <authorList>
            <person name="Steindorff A.S."/>
            <person name="Aguilar-Pontes M.V."/>
            <person name="Robinson A.J."/>
            <person name="Andreopoulos B."/>
            <person name="LaButti K."/>
            <person name="Kuo A."/>
            <person name="Mondo S."/>
            <person name="Riley R."/>
            <person name="Otillar R."/>
            <person name="Haridas S."/>
            <person name="Lipzen A."/>
            <person name="Grimwood J."/>
            <person name="Schmutz J."/>
            <person name="Clum A."/>
            <person name="Reid I.D."/>
            <person name="Moisan M.C."/>
            <person name="Butler G."/>
            <person name="Nguyen T.T.M."/>
            <person name="Dewar K."/>
            <person name="Conant G."/>
            <person name="Drula E."/>
            <person name="Henrissat B."/>
            <person name="Hansel C."/>
            <person name="Singer S."/>
            <person name="Hutchinson M.I."/>
            <person name="de Vries R.P."/>
            <person name="Natvig D.O."/>
            <person name="Powell A.J."/>
            <person name="Tsang A."/>
            <person name="Grigoriev I.V."/>
        </authorList>
    </citation>
    <scope>NUCLEOTIDE SEQUENCE [LARGE SCALE GENOMIC DNA]</scope>
    <source>
        <strain evidence="3 4">ATCC 24622</strain>
    </source>
</reference>
<dbReference type="Proteomes" id="UP001586593">
    <property type="component" value="Unassembled WGS sequence"/>
</dbReference>
<keyword evidence="2" id="KW-0812">Transmembrane</keyword>
<keyword evidence="4" id="KW-1185">Reference proteome</keyword>
<gene>
    <name evidence="3" type="ORF">VTK73DRAFT_1403</name>
</gene>
<feature type="transmembrane region" description="Helical" evidence="2">
    <location>
        <begin position="280"/>
        <end position="301"/>
    </location>
</feature>
<feature type="region of interest" description="Disordered" evidence="1">
    <location>
        <begin position="92"/>
        <end position="154"/>
    </location>
</feature>
<evidence type="ECO:0000256" key="1">
    <source>
        <dbReference type="SAM" id="MobiDB-lite"/>
    </source>
</evidence>
<evidence type="ECO:0000313" key="3">
    <source>
        <dbReference type="EMBL" id="KAL1872642.1"/>
    </source>
</evidence>
<evidence type="ECO:0000313" key="4">
    <source>
        <dbReference type="Proteomes" id="UP001586593"/>
    </source>
</evidence>
<comment type="caution">
    <text evidence="3">The sequence shown here is derived from an EMBL/GenBank/DDBJ whole genome shotgun (WGS) entry which is preliminary data.</text>
</comment>
<proteinExistence type="predicted"/>
<name>A0ABR3X9J3_9PEZI</name>
<sequence>MAPAVPRFHLFEFNDQPWLPNFIRGKVQAGLTLAWITKLPIIQSASPASIVARVLDSQLGASIRDYVFIDFCAGAGGPTAYIEKRLNQRLGESKSASNGSGATGSRKGKPGPKSGPGSYAAVAALGTPAENGSSGSGGGSNSSPSTGSNGATPVASTLEPVRFVLTDLYPHEENWRKVAARSPNVTYVAESVDAANVPAELVARYKNDGKKVFRLFNLAFHHFDDPLARLILKNTVETSDGFGIFELQDRSFSSFLSCCILGIAAFLFAPVYSWKWRSPATLFLGWFIPVIPFILTFDGWISSLRTRTPEEVEALLKSCGAEGGPAELSRWEIKSGSETHLWPLSSVNWIVCTRR</sequence>
<dbReference type="EMBL" id="JAZHXJ010000134">
    <property type="protein sequence ID" value="KAL1872642.1"/>
    <property type="molecule type" value="Genomic_DNA"/>
</dbReference>